<proteinExistence type="predicted"/>
<protein>
    <submittedName>
        <fullName evidence="1">Uncharacterized protein</fullName>
    </submittedName>
</protein>
<comment type="caution">
    <text evidence="1">The sequence shown here is derived from an EMBL/GenBank/DDBJ whole genome shotgun (WGS) entry which is preliminary data.</text>
</comment>
<reference evidence="1 2" key="1">
    <citation type="submission" date="2015-06" db="EMBL/GenBank/DDBJ databases">
        <title>Marinobacter subterrani, a genetically tractable neutrophilic iron-oxidizing strain isolated from the Soudan Iron Mine.</title>
        <authorList>
            <person name="Bonis B.M."/>
            <person name="Gralnick J.A."/>
        </authorList>
    </citation>
    <scope>NUCLEOTIDE SEQUENCE [LARGE SCALE GENOMIC DNA]</scope>
    <source>
        <strain evidence="1 2">JG233</strain>
    </source>
</reference>
<dbReference type="AlphaFoldDB" id="A0A0J7JAR4"/>
<organism evidence="1 2">
    <name type="scientific">Marinobacter subterrani</name>
    <dbReference type="NCBI Taxonomy" id="1658765"/>
    <lineage>
        <taxon>Bacteria</taxon>
        <taxon>Pseudomonadati</taxon>
        <taxon>Pseudomonadota</taxon>
        <taxon>Gammaproteobacteria</taxon>
        <taxon>Pseudomonadales</taxon>
        <taxon>Marinobacteraceae</taxon>
        <taxon>Marinobacter</taxon>
    </lineage>
</organism>
<dbReference type="STRING" id="1658765.Msub_11463"/>
<sequence length="75" mass="8125">MLTEAQKKRVAMIIGSSAHDCEVSMVLNAGSSPVRTLTEVAETLHYMNANGIQKISHRKALMKAGRKALNVLGDM</sequence>
<dbReference type="EMBL" id="LFBU01000001">
    <property type="protein sequence ID" value="KMQ75262.1"/>
    <property type="molecule type" value="Genomic_DNA"/>
</dbReference>
<gene>
    <name evidence="1" type="ORF">Msub_11463</name>
</gene>
<evidence type="ECO:0000313" key="1">
    <source>
        <dbReference type="EMBL" id="KMQ75262.1"/>
    </source>
</evidence>
<dbReference type="RefSeq" id="WP_048495389.1">
    <property type="nucleotide sequence ID" value="NZ_LFBU01000001.1"/>
</dbReference>
<dbReference type="OrthoDB" id="6371120at2"/>
<dbReference type="Proteomes" id="UP000036102">
    <property type="component" value="Unassembled WGS sequence"/>
</dbReference>
<name>A0A0J7JAR4_9GAMM</name>
<dbReference type="PATRIC" id="fig|1658765.3.peg.1457"/>
<evidence type="ECO:0000313" key="2">
    <source>
        <dbReference type="Proteomes" id="UP000036102"/>
    </source>
</evidence>
<keyword evidence="2" id="KW-1185">Reference proteome</keyword>
<accession>A0A0J7JAR4</accession>